<sequence length="124" mass="13988">MGYLAKIFDQTKPFVAVILLQFGFAGMSLISKYALNQGMSQHVLIVYRHAVATLVIAPFALVYDRKIRPKMTLSIFVKIFLLGLLEPTIDQNLFYSGMKYTSATFTSAMCNVLPAFAFIFAWIF</sequence>
<comment type="caution">
    <text evidence="8">The sequence shown here is derived from an EMBL/GenBank/DDBJ whole genome shotgun (WGS) entry which is preliminary data.</text>
</comment>
<keyword evidence="9" id="KW-1185">Reference proteome</keyword>
<feature type="transmembrane region" description="Helical" evidence="6">
    <location>
        <begin position="100"/>
        <end position="123"/>
    </location>
</feature>
<feature type="transmembrane region" description="Helical" evidence="6">
    <location>
        <begin position="12"/>
        <end position="33"/>
    </location>
</feature>
<feature type="transmembrane region" description="Helical" evidence="6">
    <location>
        <begin position="45"/>
        <end position="63"/>
    </location>
</feature>
<accession>A0A7J8YDD2</accession>
<dbReference type="PANTHER" id="PTHR31218">
    <property type="entry name" value="WAT1-RELATED PROTEIN"/>
    <property type="match status" value="1"/>
</dbReference>
<keyword evidence="4 6" id="KW-1133">Transmembrane helix</keyword>
<dbReference type="GO" id="GO:0016020">
    <property type="term" value="C:membrane"/>
    <property type="evidence" value="ECO:0007669"/>
    <property type="project" value="UniProtKB-SubCell"/>
</dbReference>
<evidence type="ECO:0000256" key="6">
    <source>
        <dbReference type="RuleBase" id="RU363077"/>
    </source>
</evidence>
<dbReference type="SUPFAM" id="SSF103481">
    <property type="entry name" value="Multidrug resistance efflux transporter EmrE"/>
    <property type="match status" value="1"/>
</dbReference>
<gene>
    <name evidence="8" type="ORF">Goari_021130</name>
</gene>
<name>A0A7J8YDD2_GOSAI</name>
<proteinExistence type="inferred from homology"/>
<dbReference type="InterPro" id="IPR030184">
    <property type="entry name" value="WAT1-related"/>
</dbReference>
<evidence type="ECO:0000256" key="2">
    <source>
        <dbReference type="ARBA" id="ARBA00007635"/>
    </source>
</evidence>
<organism evidence="8 9">
    <name type="scientific">Gossypium aridum</name>
    <name type="common">American cotton</name>
    <name type="synonym">Erioxylum aridum</name>
    <dbReference type="NCBI Taxonomy" id="34290"/>
    <lineage>
        <taxon>Eukaryota</taxon>
        <taxon>Viridiplantae</taxon>
        <taxon>Streptophyta</taxon>
        <taxon>Embryophyta</taxon>
        <taxon>Tracheophyta</taxon>
        <taxon>Spermatophyta</taxon>
        <taxon>Magnoliopsida</taxon>
        <taxon>eudicotyledons</taxon>
        <taxon>Gunneridae</taxon>
        <taxon>Pentapetalae</taxon>
        <taxon>rosids</taxon>
        <taxon>malvids</taxon>
        <taxon>Malvales</taxon>
        <taxon>Malvaceae</taxon>
        <taxon>Malvoideae</taxon>
        <taxon>Gossypium</taxon>
    </lineage>
</organism>
<evidence type="ECO:0000256" key="5">
    <source>
        <dbReference type="ARBA" id="ARBA00023136"/>
    </source>
</evidence>
<evidence type="ECO:0000256" key="3">
    <source>
        <dbReference type="ARBA" id="ARBA00022692"/>
    </source>
</evidence>
<dbReference type="Proteomes" id="UP000593577">
    <property type="component" value="Unassembled WGS sequence"/>
</dbReference>
<dbReference type="Pfam" id="PF00892">
    <property type="entry name" value="EamA"/>
    <property type="match status" value="1"/>
</dbReference>
<comment type="subcellular location">
    <subcellularLocation>
        <location evidence="1 6">Membrane</location>
        <topology evidence="1 6">Multi-pass membrane protein</topology>
    </subcellularLocation>
</comment>
<dbReference type="AlphaFoldDB" id="A0A7J8YDD2"/>
<dbReference type="InterPro" id="IPR037185">
    <property type="entry name" value="EmrE-like"/>
</dbReference>
<comment type="similarity">
    <text evidence="2 6">Belongs to the drug/metabolite transporter (DMT) superfamily. Plant drug/metabolite exporter (P-DME) (TC 2.A.7.4) family.</text>
</comment>
<evidence type="ECO:0000256" key="1">
    <source>
        <dbReference type="ARBA" id="ARBA00004141"/>
    </source>
</evidence>
<evidence type="ECO:0000313" key="8">
    <source>
        <dbReference type="EMBL" id="MBA0697595.1"/>
    </source>
</evidence>
<feature type="non-terminal residue" evidence="8">
    <location>
        <position position="1"/>
    </location>
</feature>
<evidence type="ECO:0000256" key="4">
    <source>
        <dbReference type="ARBA" id="ARBA00022989"/>
    </source>
</evidence>
<comment type="caution">
    <text evidence="6">Lacks conserved residue(s) required for the propagation of feature annotation.</text>
</comment>
<dbReference type="InterPro" id="IPR000620">
    <property type="entry name" value="EamA_dom"/>
</dbReference>
<keyword evidence="5 6" id="KW-0472">Membrane</keyword>
<dbReference type="GO" id="GO:0022857">
    <property type="term" value="F:transmembrane transporter activity"/>
    <property type="evidence" value="ECO:0007669"/>
    <property type="project" value="InterPro"/>
</dbReference>
<protein>
    <recommendedName>
        <fullName evidence="6">WAT1-related protein</fullName>
    </recommendedName>
</protein>
<dbReference type="EMBL" id="JABFAA010000012">
    <property type="protein sequence ID" value="MBA0697595.1"/>
    <property type="molecule type" value="Genomic_DNA"/>
</dbReference>
<reference evidence="8 9" key="1">
    <citation type="journal article" date="2019" name="Genome Biol. Evol.">
        <title>Insights into the evolution of the New World diploid cottons (Gossypium, subgenus Houzingenia) based on genome sequencing.</title>
        <authorList>
            <person name="Grover C.E."/>
            <person name="Arick M.A. 2nd"/>
            <person name="Thrash A."/>
            <person name="Conover J.L."/>
            <person name="Sanders W.S."/>
            <person name="Peterson D.G."/>
            <person name="Frelichowski J.E."/>
            <person name="Scheffler J.A."/>
            <person name="Scheffler B.E."/>
            <person name="Wendel J.F."/>
        </authorList>
    </citation>
    <scope>NUCLEOTIDE SEQUENCE [LARGE SCALE GENOMIC DNA]</scope>
    <source>
        <strain evidence="8">185</strain>
        <tissue evidence="8">Leaf</tissue>
    </source>
</reference>
<evidence type="ECO:0000259" key="7">
    <source>
        <dbReference type="Pfam" id="PF00892"/>
    </source>
</evidence>
<feature type="domain" description="EamA" evidence="7">
    <location>
        <begin position="15"/>
        <end position="124"/>
    </location>
</feature>
<evidence type="ECO:0000313" key="9">
    <source>
        <dbReference type="Proteomes" id="UP000593577"/>
    </source>
</evidence>
<keyword evidence="3 6" id="KW-0812">Transmembrane</keyword>